<evidence type="ECO:0000256" key="2">
    <source>
        <dbReference type="ARBA" id="ARBA00004922"/>
    </source>
</evidence>
<keyword evidence="5" id="KW-0808">Transferase</keyword>
<evidence type="ECO:0000256" key="11">
    <source>
        <dbReference type="ARBA" id="ARBA00023136"/>
    </source>
</evidence>
<evidence type="ECO:0000256" key="20">
    <source>
        <dbReference type="SAM" id="Phobius"/>
    </source>
</evidence>
<evidence type="ECO:0000256" key="8">
    <source>
        <dbReference type="ARBA" id="ARBA00022968"/>
    </source>
</evidence>
<reference evidence="22 23" key="1">
    <citation type="submission" date="2019-06" db="EMBL/GenBank/DDBJ databases">
        <title>Discovery of a novel chromosome fission-fusion reversal in muntjac.</title>
        <authorList>
            <person name="Mudd A.B."/>
            <person name="Bredeson J.V."/>
            <person name="Baum R."/>
            <person name="Hockemeyer D."/>
            <person name="Rokhsar D.S."/>
        </authorList>
    </citation>
    <scope>NUCLEOTIDE SEQUENCE [LARGE SCALE GENOMIC DNA]</scope>
    <source>
        <strain evidence="22">UCam_UCB_Mr</strain>
        <tissue evidence="22">Fibroblast cell line</tissue>
    </source>
</reference>
<dbReference type="AlphaFoldDB" id="A0A5N3XVA1"/>
<dbReference type="SUPFAM" id="SSF53448">
    <property type="entry name" value="Nucleotide-diphospho-sugar transferases"/>
    <property type="match status" value="1"/>
</dbReference>
<keyword evidence="9 20" id="KW-1133">Transmembrane helix</keyword>
<evidence type="ECO:0000256" key="1">
    <source>
        <dbReference type="ARBA" id="ARBA00004447"/>
    </source>
</evidence>
<dbReference type="Gene3D" id="3.90.550.10">
    <property type="entry name" value="Spore Coat Polysaccharide Biosynthesis Protein SpsA, Chain A"/>
    <property type="match status" value="1"/>
</dbReference>
<evidence type="ECO:0000256" key="5">
    <source>
        <dbReference type="ARBA" id="ARBA00022679"/>
    </source>
</evidence>
<evidence type="ECO:0000256" key="14">
    <source>
        <dbReference type="ARBA" id="ARBA00040779"/>
    </source>
</evidence>
<dbReference type="GO" id="GO:0032580">
    <property type="term" value="C:Golgi cisterna membrane"/>
    <property type="evidence" value="ECO:0007669"/>
    <property type="project" value="UniProtKB-SubCell"/>
</dbReference>
<organism evidence="22 23">
    <name type="scientific">Muntiacus reevesi</name>
    <name type="common">Reeves' muntjac</name>
    <name type="synonym">Cervus reevesi</name>
    <dbReference type="NCBI Taxonomy" id="9886"/>
    <lineage>
        <taxon>Eukaryota</taxon>
        <taxon>Metazoa</taxon>
        <taxon>Chordata</taxon>
        <taxon>Craniata</taxon>
        <taxon>Vertebrata</taxon>
        <taxon>Euteleostomi</taxon>
        <taxon>Mammalia</taxon>
        <taxon>Eutheria</taxon>
        <taxon>Laurasiatheria</taxon>
        <taxon>Artiodactyla</taxon>
        <taxon>Ruminantia</taxon>
        <taxon>Pecora</taxon>
        <taxon>Cervidae</taxon>
        <taxon>Muntiacinae</taxon>
        <taxon>Muntiacus</taxon>
    </lineage>
</organism>
<evidence type="ECO:0000256" key="10">
    <source>
        <dbReference type="ARBA" id="ARBA00023034"/>
    </source>
</evidence>
<dbReference type="EC" id="2.4.1.87" evidence="13"/>
<keyword evidence="6 20" id="KW-0812">Transmembrane</keyword>
<keyword evidence="10" id="KW-0333">Golgi apparatus</keyword>
<keyword evidence="21" id="KW-0732">Signal</keyword>
<feature type="binding site" evidence="18">
    <location>
        <begin position="80"/>
        <end position="82"/>
    </location>
    <ligand>
        <name>UDP-N-acetyl-alpha-D-galactosamine</name>
        <dbReference type="ChEBI" id="CHEBI:67138"/>
    </ligand>
</feature>
<evidence type="ECO:0000256" key="15">
    <source>
        <dbReference type="ARBA" id="ARBA00042230"/>
    </source>
</evidence>
<dbReference type="EMBL" id="VCEB01000005">
    <property type="protein sequence ID" value="KAB0376494.1"/>
    <property type="molecule type" value="Genomic_DNA"/>
</dbReference>
<feature type="signal peptide" evidence="21">
    <location>
        <begin position="1"/>
        <end position="22"/>
    </location>
</feature>
<sequence length="275" mass="32047">MNVKGKVILSMLVVSAVIVVCGEYSHSPEGSLFWINPSKNPEVVTMTEWKAPVVWEGTHNRAIWDDYYAKQKITIGLTVFAVGTTVIFYIMVDDVSRMPLIELSPLHSIVISKAYHWEHIVAHIWHEADFLFCIEMDQVFHDKFGLQAWWYKADPHKFTQERWKESAAYIRLGRGDFYYHAAISGGAPTQVLNIAQECFKGVLKDKKNDVKTQRHDENHLNKYFLLNKLTKILSLEYCWDYHIGLPSDIKLVKLSWQTKEYHVVRNNFDFVPVHF</sequence>
<dbReference type="Pfam" id="PF03414">
    <property type="entry name" value="Glyco_transf_6"/>
    <property type="match status" value="1"/>
</dbReference>
<feature type="transmembrane region" description="Helical" evidence="20">
    <location>
        <begin position="73"/>
        <end position="92"/>
    </location>
</feature>
<evidence type="ECO:0000256" key="9">
    <source>
        <dbReference type="ARBA" id="ARBA00022989"/>
    </source>
</evidence>
<evidence type="ECO:0000256" key="13">
    <source>
        <dbReference type="ARBA" id="ARBA00038937"/>
    </source>
</evidence>
<keyword evidence="23" id="KW-1185">Reference proteome</keyword>
<evidence type="ECO:0000256" key="21">
    <source>
        <dbReference type="SAM" id="SignalP"/>
    </source>
</evidence>
<feature type="active site" description="Nucleophile" evidence="17">
    <location>
        <position position="217"/>
    </location>
</feature>
<evidence type="ECO:0000256" key="3">
    <source>
        <dbReference type="ARBA" id="ARBA00010413"/>
    </source>
</evidence>
<evidence type="ECO:0000313" key="22">
    <source>
        <dbReference type="EMBL" id="KAB0376494.1"/>
    </source>
</evidence>
<comment type="caution">
    <text evidence="22">The sequence shown here is derived from an EMBL/GenBank/DDBJ whole genome shotgun (WGS) entry which is preliminary data.</text>
</comment>
<feature type="binding site" evidence="18">
    <location>
        <position position="159"/>
    </location>
    <ligand>
        <name>an alpha-L-fucosyl-(1-&gt;2)-beta-D-galactosyl derivative</name>
        <dbReference type="ChEBI" id="CHEBI:140327"/>
    </ligand>
</feature>
<evidence type="ECO:0000256" key="6">
    <source>
        <dbReference type="ARBA" id="ARBA00022692"/>
    </source>
</evidence>
<name>A0A5N3XVA1_MUNRE</name>
<keyword evidence="4" id="KW-0328">Glycosyltransferase</keyword>
<dbReference type="PANTHER" id="PTHR10462">
    <property type="entry name" value="GLYCOSYLTRANSFERASE-RELATED"/>
    <property type="match status" value="1"/>
</dbReference>
<dbReference type="Proteomes" id="UP000326062">
    <property type="component" value="Chromosome 5"/>
</dbReference>
<dbReference type="GO" id="GO:0046872">
    <property type="term" value="F:metal ion binding"/>
    <property type="evidence" value="ECO:0007669"/>
    <property type="project" value="UniProtKB-KW"/>
</dbReference>
<keyword evidence="8" id="KW-0735">Signal-anchor</keyword>
<comment type="cofactor">
    <cofactor evidence="19">
        <name>Mn(2+)</name>
        <dbReference type="ChEBI" id="CHEBI:29035"/>
    </cofactor>
    <text evidence="19">Binds 1 Mn(2+) ion per subunit.</text>
</comment>
<proteinExistence type="inferred from homology"/>
<comment type="pathway">
    <text evidence="2">Protein modification; protein glycosylation.</text>
</comment>
<evidence type="ECO:0000256" key="7">
    <source>
        <dbReference type="ARBA" id="ARBA00022723"/>
    </source>
</evidence>
<evidence type="ECO:0000256" key="17">
    <source>
        <dbReference type="PIRSR" id="PIRSR605076-1"/>
    </source>
</evidence>
<keyword evidence="12 19" id="KW-0464">Manganese</keyword>
<evidence type="ECO:0000256" key="4">
    <source>
        <dbReference type="ARBA" id="ARBA00022676"/>
    </source>
</evidence>
<feature type="binding site" evidence="18">
    <location>
        <position position="217"/>
    </location>
    <ligand>
        <name>an alpha-L-fucosyl-(1-&gt;2)-beta-D-galactosyl derivative</name>
        <dbReference type="ChEBI" id="CHEBI:140327"/>
    </ligand>
</feature>
<evidence type="ECO:0000256" key="19">
    <source>
        <dbReference type="PIRSR" id="PIRSR605076-3"/>
    </source>
</evidence>
<evidence type="ECO:0000313" key="23">
    <source>
        <dbReference type="Proteomes" id="UP000326062"/>
    </source>
</evidence>
<dbReference type="GO" id="GO:0047276">
    <property type="term" value="F:N-acetyllactosaminide 3-alpha-galactosyltransferase activity"/>
    <property type="evidence" value="ECO:0007669"/>
    <property type="project" value="UniProtKB-EC"/>
</dbReference>
<evidence type="ECO:0000256" key="18">
    <source>
        <dbReference type="PIRSR" id="PIRSR605076-2"/>
    </source>
</evidence>
<accession>A0A5N3XVA1</accession>
<comment type="similarity">
    <text evidence="3">Belongs to the glycosyltransferase 6 family.</text>
</comment>
<evidence type="ECO:0000256" key="16">
    <source>
        <dbReference type="ARBA" id="ARBA00048429"/>
    </source>
</evidence>
<dbReference type="InterPro" id="IPR029044">
    <property type="entry name" value="Nucleotide-diphossugar_trans"/>
</dbReference>
<feature type="chain" id="PRO_5024373995" description="N-acetyllactosaminide alpha-1,3-galactosyltransferase" evidence="21">
    <location>
        <begin position="23"/>
        <end position="275"/>
    </location>
</feature>
<feature type="binding site" evidence="19">
    <location>
        <position position="137"/>
    </location>
    <ligand>
        <name>Mn(2+)</name>
        <dbReference type="ChEBI" id="CHEBI:29035"/>
    </ligand>
</feature>
<comment type="catalytic activity">
    <reaction evidence="16">
        <text>a beta-D-galactosyl-(1-&gt;4)-N-acetyl-beta-D-glucosaminyl derivative + UDP-alpha-D-galactose = an alpha-D-galactosyl-(1-&gt;3)-beta-D-galactosyl-(1-&gt;4)-N-acetyl-beta-D-glucosaminyl derivative + UDP + H(+)</text>
        <dbReference type="Rhea" id="RHEA:13013"/>
        <dbReference type="ChEBI" id="CHEBI:15378"/>
        <dbReference type="ChEBI" id="CHEBI:58223"/>
        <dbReference type="ChEBI" id="CHEBI:66914"/>
        <dbReference type="ChEBI" id="CHEBI:133507"/>
        <dbReference type="ChEBI" id="CHEBI:138024"/>
        <dbReference type="EC" id="2.4.1.87"/>
    </reaction>
</comment>
<protein>
    <recommendedName>
        <fullName evidence="14">N-acetyllactosaminide alpha-1,3-galactosyltransferase</fullName>
        <ecNumber evidence="13">2.4.1.87</ecNumber>
    </recommendedName>
    <alternativeName>
        <fullName evidence="15">UDP-galactose:beta-D-galactosyl-1,4-N-acetyl-D-glucosaminide alpha-1,3-galactosyltransferase</fullName>
    </alternativeName>
</protein>
<gene>
    <name evidence="22" type="ORF">FD755_010938</name>
</gene>
<comment type="subcellular location">
    <subcellularLocation>
        <location evidence="1">Golgi apparatus</location>
        <location evidence="1">Golgi stack membrane</location>
        <topology evidence="1">Single-pass type II membrane protein</topology>
    </subcellularLocation>
</comment>
<evidence type="ECO:0000256" key="12">
    <source>
        <dbReference type="ARBA" id="ARBA00023211"/>
    </source>
</evidence>
<dbReference type="InterPro" id="IPR005076">
    <property type="entry name" value="Glyco_trans_6"/>
</dbReference>
<keyword evidence="7 19" id="KW-0479">Metal-binding</keyword>
<dbReference type="PANTHER" id="PTHR10462:SF26">
    <property type="entry name" value="N-ACETYLLACTOSAMINIDE ALPHA-1,3-GALACTOSYLTRANSFERASE"/>
    <property type="match status" value="1"/>
</dbReference>
<feature type="binding site" evidence="18">
    <location>
        <position position="240"/>
    </location>
    <ligand>
        <name>an alpha-L-fucosyl-(1-&gt;2)-beta-D-galactosyl derivative</name>
        <dbReference type="ChEBI" id="CHEBI:140327"/>
    </ligand>
</feature>
<dbReference type="GO" id="GO:0031982">
    <property type="term" value="C:vesicle"/>
    <property type="evidence" value="ECO:0007669"/>
    <property type="project" value="TreeGrafter"/>
</dbReference>
<keyword evidence="11 20" id="KW-0472">Membrane</keyword>
<dbReference type="GO" id="GO:0005975">
    <property type="term" value="P:carbohydrate metabolic process"/>
    <property type="evidence" value="ECO:0007669"/>
    <property type="project" value="InterPro"/>
</dbReference>